<organism evidence="1 2">
    <name type="scientific">Limisphaera ngatamarikiensis</name>
    <dbReference type="NCBI Taxonomy" id="1324935"/>
    <lineage>
        <taxon>Bacteria</taxon>
        <taxon>Pseudomonadati</taxon>
        <taxon>Verrucomicrobiota</taxon>
        <taxon>Verrucomicrobiia</taxon>
        <taxon>Limisphaerales</taxon>
        <taxon>Limisphaeraceae</taxon>
        <taxon>Limisphaera</taxon>
    </lineage>
</organism>
<dbReference type="RefSeq" id="WP_165108308.1">
    <property type="nucleotide sequence ID" value="NZ_JAAKYA010000077.1"/>
</dbReference>
<keyword evidence="2" id="KW-1185">Reference proteome</keyword>
<protein>
    <submittedName>
        <fullName evidence="1">Uncharacterized protein</fullName>
    </submittedName>
</protein>
<reference evidence="1 2" key="1">
    <citation type="submission" date="2020-02" db="EMBL/GenBank/DDBJ databases">
        <title>Draft genome sequence of Limisphaera ngatamarikiensis NGM72.4T, a thermophilic Verrucomicrobia grouped in subdivision 3.</title>
        <authorList>
            <person name="Carere C.R."/>
            <person name="Steen J."/>
            <person name="Hugenholtz P."/>
            <person name="Stott M.B."/>
        </authorList>
    </citation>
    <scope>NUCLEOTIDE SEQUENCE [LARGE SCALE GENOMIC DNA]</scope>
    <source>
        <strain evidence="1 2">NGM72.4</strain>
    </source>
</reference>
<dbReference type="AlphaFoldDB" id="A0A6M1RIV1"/>
<comment type="caution">
    <text evidence="1">The sequence shown here is derived from an EMBL/GenBank/DDBJ whole genome shotgun (WGS) entry which is preliminary data.</text>
</comment>
<name>A0A6M1RIV1_9BACT</name>
<evidence type="ECO:0000313" key="2">
    <source>
        <dbReference type="Proteomes" id="UP000477311"/>
    </source>
</evidence>
<accession>A0A6M1RIV1</accession>
<dbReference type="Proteomes" id="UP000477311">
    <property type="component" value="Unassembled WGS sequence"/>
</dbReference>
<gene>
    <name evidence="1" type="ORF">G4L39_11435</name>
</gene>
<dbReference type="InterPro" id="IPR026406">
    <property type="entry name" value="Ver/Plancto_CHP"/>
</dbReference>
<dbReference type="EMBL" id="JAAKYA010000077">
    <property type="protein sequence ID" value="NGO39998.1"/>
    <property type="molecule type" value="Genomic_DNA"/>
</dbReference>
<evidence type="ECO:0000313" key="1">
    <source>
        <dbReference type="EMBL" id="NGO39998.1"/>
    </source>
</evidence>
<dbReference type="NCBIfam" id="TIGR04138">
    <property type="entry name" value="Plancto_Ver_chp"/>
    <property type="match status" value="1"/>
</dbReference>
<sequence>MREPTLEQALDQILASDPRYPRDAYHFVREALEYTQRMVSRGQRGRLRHVTGQELLEGIRAYALEQFGPMALTVFEEWNIRSCRDFGEIVFNMVDAGILAKTEQDSRADFEHGYDFEEAFRKPFLPPSKQAAWEREKARNKAASAGH</sequence>
<proteinExistence type="predicted"/>